<dbReference type="GO" id="GO:0016020">
    <property type="term" value="C:membrane"/>
    <property type="evidence" value="ECO:0007669"/>
    <property type="project" value="UniProtKB-SubCell"/>
</dbReference>
<feature type="transmembrane region" description="Helical" evidence="5">
    <location>
        <begin position="109"/>
        <end position="132"/>
    </location>
</feature>
<dbReference type="Gene3D" id="1.20.1740.10">
    <property type="entry name" value="Amino acid/polyamine transporter I"/>
    <property type="match status" value="1"/>
</dbReference>
<keyword evidence="3 5" id="KW-1133">Transmembrane helix</keyword>
<dbReference type="STRING" id="1182541.W9XIX5"/>
<dbReference type="GeneID" id="19163445"/>
<reference evidence="7 8" key="1">
    <citation type="submission" date="2013-03" db="EMBL/GenBank/DDBJ databases">
        <title>The Genome Sequence of Capronia coronata CBS 617.96.</title>
        <authorList>
            <consortium name="The Broad Institute Genomics Platform"/>
            <person name="Cuomo C."/>
            <person name="de Hoog S."/>
            <person name="Gorbushina A."/>
            <person name="Walker B."/>
            <person name="Young S.K."/>
            <person name="Zeng Q."/>
            <person name="Gargeya S."/>
            <person name="Fitzgerald M."/>
            <person name="Haas B."/>
            <person name="Abouelleil A."/>
            <person name="Allen A.W."/>
            <person name="Alvarado L."/>
            <person name="Arachchi H.M."/>
            <person name="Berlin A.M."/>
            <person name="Chapman S.B."/>
            <person name="Gainer-Dewar J."/>
            <person name="Goldberg J."/>
            <person name="Griggs A."/>
            <person name="Gujja S."/>
            <person name="Hansen M."/>
            <person name="Howarth C."/>
            <person name="Imamovic A."/>
            <person name="Ireland A."/>
            <person name="Larimer J."/>
            <person name="McCowan C."/>
            <person name="Murphy C."/>
            <person name="Pearson M."/>
            <person name="Poon T.W."/>
            <person name="Priest M."/>
            <person name="Roberts A."/>
            <person name="Saif S."/>
            <person name="Shea T."/>
            <person name="Sisk P."/>
            <person name="Sykes S."/>
            <person name="Wortman J."/>
            <person name="Nusbaum C."/>
            <person name="Birren B."/>
        </authorList>
    </citation>
    <scope>NUCLEOTIDE SEQUENCE [LARGE SCALE GENOMIC DNA]</scope>
    <source>
        <strain evidence="7 8">CBS 617.96</strain>
    </source>
</reference>
<protein>
    <recommendedName>
        <fullName evidence="6">Amino acid permease/ SLC12A domain-containing protein</fullName>
    </recommendedName>
</protein>
<feature type="transmembrane region" description="Helical" evidence="5">
    <location>
        <begin position="42"/>
        <end position="63"/>
    </location>
</feature>
<dbReference type="HOGENOM" id="CLU_007946_12_1_1"/>
<keyword evidence="8" id="KW-1185">Reference proteome</keyword>
<dbReference type="Proteomes" id="UP000019484">
    <property type="component" value="Unassembled WGS sequence"/>
</dbReference>
<proteinExistence type="predicted"/>
<evidence type="ECO:0000256" key="3">
    <source>
        <dbReference type="ARBA" id="ARBA00022989"/>
    </source>
</evidence>
<evidence type="ECO:0000256" key="5">
    <source>
        <dbReference type="SAM" id="Phobius"/>
    </source>
</evidence>
<feature type="transmembrane region" description="Helical" evidence="5">
    <location>
        <begin position="407"/>
        <end position="433"/>
    </location>
</feature>
<comment type="subcellular location">
    <subcellularLocation>
        <location evidence="1">Membrane</location>
        <topology evidence="1">Multi-pass membrane protein</topology>
    </subcellularLocation>
</comment>
<feature type="transmembrane region" description="Helical" evidence="5">
    <location>
        <begin position="278"/>
        <end position="298"/>
    </location>
</feature>
<dbReference type="InterPro" id="IPR050524">
    <property type="entry name" value="APC_YAT"/>
</dbReference>
<evidence type="ECO:0000313" key="8">
    <source>
        <dbReference type="Proteomes" id="UP000019484"/>
    </source>
</evidence>
<dbReference type="AlphaFoldDB" id="W9XIX5"/>
<dbReference type="PIRSF" id="PIRSF006060">
    <property type="entry name" value="AA_transporter"/>
    <property type="match status" value="1"/>
</dbReference>
<dbReference type="InterPro" id="IPR004841">
    <property type="entry name" value="AA-permease/SLC12A_dom"/>
</dbReference>
<dbReference type="RefSeq" id="XP_007727646.1">
    <property type="nucleotide sequence ID" value="XM_007729456.1"/>
</dbReference>
<feature type="transmembrane region" description="Helical" evidence="5">
    <location>
        <begin position="189"/>
        <end position="208"/>
    </location>
</feature>
<feature type="transmembrane region" description="Helical" evidence="5">
    <location>
        <begin position="381"/>
        <end position="401"/>
    </location>
</feature>
<feature type="transmembrane region" description="Helical" evidence="5">
    <location>
        <begin position="487"/>
        <end position="504"/>
    </location>
</feature>
<evidence type="ECO:0000256" key="1">
    <source>
        <dbReference type="ARBA" id="ARBA00004141"/>
    </source>
</evidence>
<dbReference type="OrthoDB" id="10062876at2759"/>
<evidence type="ECO:0000313" key="7">
    <source>
        <dbReference type="EMBL" id="EXJ80452.1"/>
    </source>
</evidence>
<feature type="transmembrane region" description="Helical" evidence="5">
    <location>
        <begin position="236"/>
        <end position="257"/>
    </location>
</feature>
<gene>
    <name evidence="7" type="ORF">A1O1_08597</name>
</gene>
<feature type="domain" description="Amino acid permease/ SLC12A" evidence="6">
    <location>
        <begin position="42"/>
        <end position="513"/>
    </location>
</feature>
<dbReference type="PANTHER" id="PTHR43341">
    <property type="entry name" value="AMINO ACID PERMEASE"/>
    <property type="match status" value="1"/>
</dbReference>
<comment type="caution">
    <text evidence="7">The sequence shown here is derived from an EMBL/GenBank/DDBJ whole genome shotgun (WGS) entry which is preliminary data.</text>
</comment>
<feature type="transmembrane region" description="Helical" evidence="5">
    <location>
        <begin position="454"/>
        <end position="475"/>
    </location>
</feature>
<keyword evidence="4 5" id="KW-0472">Membrane</keyword>
<dbReference type="EMBL" id="AMWN01000008">
    <property type="protein sequence ID" value="EXJ80452.1"/>
    <property type="molecule type" value="Genomic_DNA"/>
</dbReference>
<feature type="transmembrane region" description="Helical" evidence="5">
    <location>
        <begin position="152"/>
        <end position="177"/>
    </location>
</feature>
<accession>W9XIX5</accession>
<dbReference type="Pfam" id="PF00324">
    <property type="entry name" value="AA_permease"/>
    <property type="match status" value="1"/>
</dbReference>
<evidence type="ECO:0000256" key="2">
    <source>
        <dbReference type="ARBA" id="ARBA00022692"/>
    </source>
</evidence>
<feature type="transmembrane region" description="Helical" evidence="5">
    <location>
        <begin position="69"/>
        <end position="88"/>
    </location>
</feature>
<name>W9XIX5_9EURO</name>
<evidence type="ECO:0000256" key="4">
    <source>
        <dbReference type="ARBA" id="ARBA00023136"/>
    </source>
</evidence>
<dbReference type="PANTHER" id="PTHR43341:SF6">
    <property type="entry name" value="AMINO ACID TRANSPORTER (EUROFUNG)"/>
    <property type="match status" value="1"/>
</dbReference>
<dbReference type="GO" id="GO:0015171">
    <property type="term" value="F:amino acid transmembrane transporter activity"/>
    <property type="evidence" value="ECO:0007669"/>
    <property type="project" value="TreeGrafter"/>
</dbReference>
<evidence type="ECO:0000259" key="6">
    <source>
        <dbReference type="Pfam" id="PF00324"/>
    </source>
</evidence>
<dbReference type="eggNOG" id="KOG1286">
    <property type="taxonomic scope" value="Eukaryota"/>
</dbReference>
<feature type="transmembrane region" description="Helical" evidence="5">
    <location>
        <begin position="333"/>
        <end position="355"/>
    </location>
</feature>
<keyword evidence="2 5" id="KW-0812">Transmembrane</keyword>
<organism evidence="7 8">
    <name type="scientific">Capronia coronata CBS 617.96</name>
    <dbReference type="NCBI Taxonomy" id="1182541"/>
    <lineage>
        <taxon>Eukaryota</taxon>
        <taxon>Fungi</taxon>
        <taxon>Dikarya</taxon>
        <taxon>Ascomycota</taxon>
        <taxon>Pezizomycotina</taxon>
        <taxon>Eurotiomycetes</taxon>
        <taxon>Chaetothyriomycetidae</taxon>
        <taxon>Chaetothyriales</taxon>
        <taxon>Herpotrichiellaceae</taxon>
        <taxon>Capronia</taxon>
    </lineage>
</organism>
<sequence length="562" mass="62185">MDVIRKLSVAPEEERKGSFVTGTSEVIEVHDHVHRALGTRQISFIAIGGSIGTALFVSIGLGLWRGGAASLLIGFILYSTVIVSVNNCQAEMTVFMPVTAPFIRMAGKWVDQAVGFAAGWNYFIYVICPSPINPLGGLITALSSVLGFWWDNVPLGAVCGICIVFYAFLNIFAVKWYGEAEFWLSIGKILLIFIVYAFTLVTMCGGNPQHDAYGFSHWNEPAPFKEYIHTGALGRFQGVLAGIFIAGGVICGPEFICMVAGEAKNPRKDMNSAFKTMYWRFSVFFLLGALAVGIVLPANDPNLTAVWDGSGGKSGAGSSPYVIAMSNMHIHGLPHLCNFLLCTSIFSAGNSYVYCSTRALYGLALNGHAPRFLRQVTRHGIPLWCFLISIAFSCLSFLQVSNGSGVVLVWLVNIITAAQQLDYMYMCLTYLFFKRALKAQGIDRSTLPYVGWHTTFCAWWGLAGCSFVVVMQGYQVFYPSFWSVGDFFTWYCMLIVAVVFYGGWKLVKRTKVVKPHEADLVWERPIIDAYEATLVNEKEPFFREVWRMATGMFSKKPRTAAE</sequence>